<feature type="transmembrane region" description="Helical" evidence="9">
    <location>
        <begin position="347"/>
        <end position="366"/>
    </location>
</feature>
<evidence type="ECO:0000259" key="11">
    <source>
        <dbReference type="Pfam" id="PF05425"/>
    </source>
</evidence>
<dbReference type="Pfam" id="PF05425">
    <property type="entry name" value="CopD"/>
    <property type="match status" value="1"/>
</dbReference>
<feature type="transmembrane region" description="Helical" evidence="9">
    <location>
        <begin position="232"/>
        <end position="256"/>
    </location>
</feature>
<comment type="caution">
    <text evidence="12">The sequence shown here is derived from an EMBL/GenBank/DDBJ whole genome shotgun (WGS) entry which is preliminary data.</text>
</comment>
<feature type="transmembrane region" description="Helical" evidence="9">
    <location>
        <begin position="417"/>
        <end position="437"/>
    </location>
</feature>
<feature type="transmembrane region" description="Helical" evidence="9">
    <location>
        <begin position="304"/>
        <end position="326"/>
    </location>
</feature>
<accession>A0ABY1K9E4</accession>
<feature type="transmembrane region" description="Helical" evidence="9">
    <location>
        <begin position="386"/>
        <end position="405"/>
    </location>
</feature>
<dbReference type="InterPro" id="IPR014756">
    <property type="entry name" value="Ig_E-set"/>
</dbReference>
<feature type="transmembrane region" description="Helical" evidence="9">
    <location>
        <begin position="268"/>
        <end position="292"/>
    </location>
</feature>
<keyword evidence="5" id="KW-0732">Signal</keyword>
<dbReference type="PANTHER" id="PTHR34820:SF4">
    <property type="entry name" value="INNER MEMBRANE PROTEIN YEBZ"/>
    <property type="match status" value="1"/>
</dbReference>
<dbReference type="InterPro" id="IPR014755">
    <property type="entry name" value="Cu-Rt/internalin_Ig-like"/>
</dbReference>
<keyword evidence="8 9" id="KW-0472">Membrane</keyword>
<evidence type="ECO:0000259" key="10">
    <source>
        <dbReference type="Pfam" id="PF04234"/>
    </source>
</evidence>
<proteinExistence type="predicted"/>
<feature type="domain" description="CopC" evidence="10">
    <location>
        <begin position="29"/>
        <end position="125"/>
    </location>
</feature>
<dbReference type="EMBL" id="FTNK01000014">
    <property type="protein sequence ID" value="SIR45562.1"/>
    <property type="molecule type" value="Genomic_DNA"/>
</dbReference>
<dbReference type="InterPro" id="IPR007348">
    <property type="entry name" value="CopC_dom"/>
</dbReference>
<evidence type="ECO:0000256" key="2">
    <source>
        <dbReference type="ARBA" id="ARBA00022475"/>
    </source>
</evidence>
<evidence type="ECO:0000256" key="1">
    <source>
        <dbReference type="ARBA" id="ARBA00004651"/>
    </source>
</evidence>
<dbReference type="RefSeq" id="WP_068592042.1">
    <property type="nucleotide sequence ID" value="NZ_FTNK01000014.1"/>
</dbReference>
<dbReference type="SUPFAM" id="SSF81296">
    <property type="entry name" value="E set domains"/>
    <property type="match status" value="1"/>
</dbReference>
<evidence type="ECO:0000256" key="3">
    <source>
        <dbReference type="ARBA" id="ARBA00022692"/>
    </source>
</evidence>
<keyword evidence="4" id="KW-0479">Metal-binding</keyword>
<feature type="transmembrane region" description="Helical" evidence="9">
    <location>
        <begin position="153"/>
        <end position="171"/>
    </location>
</feature>
<keyword evidence="6 9" id="KW-1133">Transmembrane helix</keyword>
<dbReference type="Gene3D" id="2.60.40.1220">
    <property type="match status" value="1"/>
</dbReference>
<feature type="domain" description="Copper resistance protein D" evidence="11">
    <location>
        <begin position="343"/>
        <end position="434"/>
    </location>
</feature>
<evidence type="ECO:0000256" key="5">
    <source>
        <dbReference type="ARBA" id="ARBA00022729"/>
    </source>
</evidence>
<keyword evidence="7" id="KW-0186">Copper</keyword>
<gene>
    <name evidence="12" type="ORF">SAMN05421578_114123</name>
</gene>
<protein>
    <submittedName>
        <fullName evidence="12">Copper transport protein</fullName>
    </submittedName>
</protein>
<dbReference type="Proteomes" id="UP000186666">
    <property type="component" value="Unassembled WGS sequence"/>
</dbReference>
<dbReference type="InterPro" id="IPR008457">
    <property type="entry name" value="Cu-R_CopD_dom"/>
</dbReference>
<evidence type="ECO:0000313" key="13">
    <source>
        <dbReference type="Proteomes" id="UP000186666"/>
    </source>
</evidence>
<dbReference type="Pfam" id="PF04234">
    <property type="entry name" value="CopC"/>
    <property type="match status" value="1"/>
</dbReference>
<dbReference type="InterPro" id="IPR032694">
    <property type="entry name" value="CopC/D"/>
</dbReference>
<dbReference type="PANTHER" id="PTHR34820">
    <property type="entry name" value="INNER MEMBRANE PROTEIN YEBZ"/>
    <property type="match status" value="1"/>
</dbReference>
<organism evidence="12 13">
    <name type="scientific">Paenibacillus macquariensis</name>
    <dbReference type="NCBI Taxonomy" id="948756"/>
    <lineage>
        <taxon>Bacteria</taxon>
        <taxon>Bacillati</taxon>
        <taxon>Bacillota</taxon>
        <taxon>Bacilli</taxon>
        <taxon>Bacillales</taxon>
        <taxon>Paenibacillaceae</taxon>
        <taxon>Paenibacillus</taxon>
    </lineage>
</organism>
<evidence type="ECO:0000256" key="6">
    <source>
        <dbReference type="ARBA" id="ARBA00022989"/>
    </source>
</evidence>
<evidence type="ECO:0000256" key="4">
    <source>
        <dbReference type="ARBA" id="ARBA00022723"/>
    </source>
</evidence>
<keyword evidence="2" id="KW-1003">Cell membrane</keyword>
<sequence>MHIIKKTLGLGLILSLVCIFLFPSSIYAHAYLQQSTPSANETVLGSPSKITLQFNESIQPAFHSIQVTNSSGERVDLDDSHIADNQPKTLEGSVQPNLPDGLYIIGWKIISGDGHPLEGNIPFQIGNSSSSTNVPAATSTGYYPGLDLIVIRWLLYLSTAFLLGILTFYLFMYPSNPKAKHRLPQRSRMMLWISYGGIVASIVLSLPLQATIEARLQWSELWTTPWVEQMMQTSFSTIWLLQFVMVIVLGGVMYIANRTSERSYTRSFYQYTALLLGLGILLSKSFIGHAAASELKVLSITMNFLHLSASCIWIGSLLTLAAILPGEASLPSSPEDRKRMIFRVIRTFSYWGTGLVTILILSGTYASLKYIPTMYSLFNTTYGQVLLIKCGLVLIMLGLAAFNMLRGRRNKSIGRTVWIELSVGVITLVLAALLSNLPTAMSSPGPVDLSNTLATGEKISLQVSPNTIGNNQFEIQVQDASHKEVSNIQQIKLTLTSLDMDMNKYEILIPYQPGSTFIAEDLISMAGRWNIQVHILTDSLDTLDTEFNIRVGTE</sequence>
<evidence type="ECO:0000256" key="9">
    <source>
        <dbReference type="SAM" id="Phobius"/>
    </source>
</evidence>
<evidence type="ECO:0000256" key="7">
    <source>
        <dbReference type="ARBA" id="ARBA00023008"/>
    </source>
</evidence>
<comment type="subcellular location">
    <subcellularLocation>
        <location evidence="1">Cell membrane</location>
        <topology evidence="1">Multi-pass membrane protein</topology>
    </subcellularLocation>
</comment>
<reference evidence="12 13" key="1">
    <citation type="submission" date="2017-01" db="EMBL/GenBank/DDBJ databases">
        <authorList>
            <person name="Varghese N."/>
            <person name="Submissions S."/>
        </authorList>
    </citation>
    <scope>NUCLEOTIDE SEQUENCE [LARGE SCALE GENOMIC DNA]</scope>
    <source>
        <strain evidence="12 13">ATCC 23464</strain>
    </source>
</reference>
<evidence type="ECO:0000313" key="12">
    <source>
        <dbReference type="EMBL" id="SIR45562.1"/>
    </source>
</evidence>
<keyword evidence="13" id="KW-1185">Reference proteome</keyword>
<feature type="transmembrane region" description="Helical" evidence="9">
    <location>
        <begin position="192"/>
        <end position="212"/>
    </location>
</feature>
<evidence type="ECO:0000256" key="8">
    <source>
        <dbReference type="ARBA" id="ARBA00023136"/>
    </source>
</evidence>
<keyword evidence="3 9" id="KW-0812">Transmembrane</keyword>
<name>A0ABY1K9E4_9BACL</name>